<organism evidence="2 3">
    <name type="scientific">Temnothorax longispinosus</name>
    <dbReference type="NCBI Taxonomy" id="300112"/>
    <lineage>
        <taxon>Eukaryota</taxon>
        <taxon>Metazoa</taxon>
        <taxon>Ecdysozoa</taxon>
        <taxon>Arthropoda</taxon>
        <taxon>Hexapoda</taxon>
        <taxon>Insecta</taxon>
        <taxon>Pterygota</taxon>
        <taxon>Neoptera</taxon>
        <taxon>Endopterygota</taxon>
        <taxon>Hymenoptera</taxon>
        <taxon>Apocrita</taxon>
        <taxon>Aculeata</taxon>
        <taxon>Formicoidea</taxon>
        <taxon>Formicidae</taxon>
        <taxon>Myrmicinae</taxon>
        <taxon>Temnothorax</taxon>
    </lineage>
</organism>
<proteinExistence type="predicted"/>
<evidence type="ECO:0000256" key="1">
    <source>
        <dbReference type="SAM" id="MobiDB-lite"/>
    </source>
</evidence>
<dbReference type="Proteomes" id="UP000310200">
    <property type="component" value="Unassembled WGS sequence"/>
</dbReference>
<reference evidence="2 3" key="1">
    <citation type="journal article" date="2019" name="Philos. Trans. R. Soc. Lond., B, Biol. Sci.">
        <title>Ant behaviour and brain gene expression of defending hosts depend on the ecological success of the intruding social parasite.</title>
        <authorList>
            <person name="Kaur R."/>
            <person name="Stoldt M."/>
            <person name="Jongepier E."/>
            <person name="Feldmeyer B."/>
            <person name="Menzel F."/>
            <person name="Bornberg-Bauer E."/>
            <person name="Foitzik S."/>
        </authorList>
    </citation>
    <scope>NUCLEOTIDE SEQUENCE [LARGE SCALE GENOMIC DNA]</scope>
    <source>
        <tissue evidence="2">Whole body</tissue>
    </source>
</reference>
<evidence type="ECO:0000313" key="2">
    <source>
        <dbReference type="EMBL" id="TGZ46205.1"/>
    </source>
</evidence>
<sequence length="129" mass="13979">MHDTPSDAPSDEREHICVNITAHIFWAANIVAKKKPIPQNRLGASPEGRGGEHSTPTGTIDKEENHPIMCVRVSHVRAFDRHLSGVLYSKRVSVCMTTMVIPMAGHCPANPLAVQTGTSPKAVVKLDAH</sequence>
<name>A0A4S2KA53_9HYME</name>
<evidence type="ECO:0000313" key="3">
    <source>
        <dbReference type="Proteomes" id="UP000310200"/>
    </source>
</evidence>
<accession>A0A4S2KA53</accession>
<dbReference type="EMBL" id="QBLH01002927">
    <property type="protein sequence ID" value="TGZ46205.1"/>
    <property type="molecule type" value="Genomic_DNA"/>
</dbReference>
<comment type="caution">
    <text evidence="2">The sequence shown here is derived from an EMBL/GenBank/DDBJ whole genome shotgun (WGS) entry which is preliminary data.</text>
</comment>
<protein>
    <submittedName>
        <fullName evidence="2">Uncharacterized protein</fullName>
    </submittedName>
</protein>
<keyword evidence="3" id="KW-1185">Reference proteome</keyword>
<dbReference type="AlphaFoldDB" id="A0A4S2KA53"/>
<feature type="region of interest" description="Disordered" evidence="1">
    <location>
        <begin position="38"/>
        <end position="65"/>
    </location>
</feature>
<gene>
    <name evidence="2" type="ORF">DBV15_06519</name>
</gene>